<evidence type="ECO:0000259" key="2">
    <source>
        <dbReference type="Pfam" id="PF13863"/>
    </source>
</evidence>
<dbReference type="OrthoDB" id="10264298at2759"/>
<evidence type="ECO:0000313" key="3">
    <source>
        <dbReference type="EMBL" id="KAJ3604191.1"/>
    </source>
</evidence>
<evidence type="ECO:0000313" key="4">
    <source>
        <dbReference type="Proteomes" id="UP001148018"/>
    </source>
</evidence>
<proteinExistence type="predicted"/>
<dbReference type="InterPro" id="IPR025252">
    <property type="entry name" value="DUF4200"/>
</dbReference>
<dbReference type="EMBL" id="JANIIK010000044">
    <property type="protein sequence ID" value="KAJ3604191.1"/>
    <property type="molecule type" value="Genomic_DNA"/>
</dbReference>
<reference evidence="3" key="1">
    <citation type="submission" date="2022-07" db="EMBL/GenBank/DDBJ databases">
        <title>Chromosome-level genome of Muraenolepis orangiensis.</title>
        <authorList>
            <person name="Kim J."/>
        </authorList>
    </citation>
    <scope>NUCLEOTIDE SEQUENCE</scope>
    <source>
        <strain evidence="3">KU_S4_2022</strain>
        <tissue evidence="3">Muscle</tissue>
    </source>
</reference>
<keyword evidence="4" id="KW-1185">Reference proteome</keyword>
<sequence length="277" mass="32327">MDLEDYLRATREGLLGLRLPTERYVTTGATQMLEKRKENAEAGEQLRAQIEVFQLARKSLRRRRDGVVLKEETLRESLLNFDTFLQENSAKCSRGIKKDRRRQRLQLSVQRSALYWRFLELVLRTAKFEEVRELVGRFKTLLATKTQLGQRESRAQENLDSHRRTRQRDLDRQNCLLMHNNNLLSELQTQLDYVRAEALGWDIKWTHIQNTAAKETLLLGQIKTVTLNLFHTTGGQVGQDQGVEIHDTETQLDRIQIFIQKQTSIVNEINPSDNVLD</sequence>
<evidence type="ECO:0000256" key="1">
    <source>
        <dbReference type="ARBA" id="ARBA00023054"/>
    </source>
</evidence>
<dbReference type="InterPro" id="IPR051147">
    <property type="entry name" value="CFAP_domain-containing"/>
</dbReference>
<dbReference type="AlphaFoldDB" id="A0A9Q0ECC3"/>
<organism evidence="3 4">
    <name type="scientific">Muraenolepis orangiensis</name>
    <name type="common">Patagonian moray cod</name>
    <dbReference type="NCBI Taxonomy" id="630683"/>
    <lineage>
        <taxon>Eukaryota</taxon>
        <taxon>Metazoa</taxon>
        <taxon>Chordata</taxon>
        <taxon>Craniata</taxon>
        <taxon>Vertebrata</taxon>
        <taxon>Euteleostomi</taxon>
        <taxon>Actinopterygii</taxon>
        <taxon>Neopterygii</taxon>
        <taxon>Teleostei</taxon>
        <taxon>Neoteleostei</taxon>
        <taxon>Acanthomorphata</taxon>
        <taxon>Zeiogadaria</taxon>
        <taxon>Gadariae</taxon>
        <taxon>Gadiformes</taxon>
        <taxon>Muraenolepidoidei</taxon>
        <taxon>Muraenolepididae</taxon>
        <taxon>Muraenolepis</taxon>
    </lineage>
</organism>
<dbReference type="Pfam" id="PF13863">
    <property type="entry name" value="DUF4200"/>
    <property type="match status" value="1"/>
</dbReference>
<dbReference type="PANTHER" id="PTHR21683:SF2">
    <property type="entry name" value="COILED-COIL DOMAIN-CONTAINING PROTEIN 42 LIKE-2-LIKE"/>
    <property type="match status" value="1"/>
</dbReference>
<dbReference type="GO" id="GO:0005856">
    <property type="term" value="C:cytoskeleton"/>
    <property type="evidence" value="ECO:0007669"/>
    <property type="project" value="UniProtKB-ARBA"/>
</dbReference>
<gene>
    <name evidence="3" type="ORF">NHX12_028932</name>
</gene>
<dbReference type="Proteomes" id="UP001148018">
    <property type="component" value="Unassembled WGS sequence"/>
</dbReference>
<accession>A0A9Q0ECC3</accession>
<keyword evidence="1" id="KW-0175">Coiled coil</keyword>
<feature type="domain" description="DUF4200" evidence="2">
    <location>
        <begin position="32"/>
        <end position="106"/>
    </location>
</feature>
<dbReference type="PANTHER" id="PTHR21683">
    <property type="entry name" value="COILED-COIL DOMAIN-CONTAINING PROTEIN 42 LIKE-2-LIKE-RELATED"/>
    <property type="match status" value="1"/>
</dbReference>
<protein>
    <recommendedName>
        <fullName evidence="2">DUF4200 domain-containing protein</fullName>
    </recommendedName>
</protein>
<name>A0A9Q0ECC3_9TELE</name>
<comment type="caution">
    <text evidence="3">The sequence shown here is derived from an EMBL/GenBank/DDBJ whole genome shotgun (WGS) entry which is preliminary data.</text>
</comment>